<dbReference type="Gene3D" id="3.40.30.10">
    <property type="entry name" value="Glutaredoxin"/>
    <property type="match status" value="1"/>
</dbReference>
<evidence type="ECO:0000259" key="1">
    <source>
        <dbReference type="Pfam" id="PF13417"/>
    </source>
</evidence>
<dbReference type="Gene3D" id="1.20.1050.10">
    <property type="match status" value="2"/>
</dbReference>
<dbReference type="CDD" id="cd00299">
    <property type="entry name" value="GST_C_family"/>
    <property type="match status" value="1"/>
</dbReference>
<dbReference type="AlphaFoldDB" id="A0A6G1H8X6"/>
<evidence type="ECO:0000313" key="3">
    <source>
        <dbReference type="Proteomes" id="UP000800041"/>
    </source>
</evidence>
<dbReference type="SUPFAM" id="SSF47616">
    <property type="entry name" value="GST C-terminal domain-like"/>
    <property type="match status" value="1"/>
</dbReference>
<dbReference type="OrthoDB" id="4951845at2759"/>
<dbReference type="EMBL" id="ML977145">
    <property type="protein sequence ID" value="KAF1989517.1"/>
    <property type="molecule type" value="Genomic_DNA"/>
</dbReference>
<name>A0A6G1H8X6_9PEZI</name>
<organism evidence="2 3">
    <name type="scientific">Aulographum hederae CBS 113979</name>
    <dbReference type="NCBI Taxonomy" id="1176131"/>
    <lineage>
        <taxon>Eukaryota</taxon>
        <taxon>Fungi</taxon>
        <taxon>Dikarya</taxon>
        <taxon>Ascomycota</taxon>
        <taxon>Pezizomycotina</taxon>
        <taxon>Dothideomycetes</taxon>
        <taxon>Pleosporomycetidae</taxon>
        <taxon>Aulographales</taxon>
        <taxon>Aulographaceae</taxon>
    </lineage>
</organism>
<dbReference type="SUPFAM" id="SSF52833">
    <property type="entry name" value="Thioredoxin-like"/>
    <property type="match status" value="1"/>
</dbReference>
<dbReference type="Pfam" id="PF13417">
    <property type="entry name" value="GST_N_3"/>
    <property type="match status" value="1"/>
</dbReference>
<protein>
    <recommendedName>
        <fullName evidence="1">GST N-terminal domain-containing protein</fullName>
    </recommendedName>
</protein>
<keyword evidence="3" id="KW-1185">Reference proteome</keyword>
<dbReference type="InterPro" id="IPR036282">
    <property type="entry name" value="Glutathione-S-Trfase_C_sf"/>
</dbReference>
<dbReference type="Proteomes" id="UP000800041">
    <property type="component" value="Unassembled WGS sequence"/>
</dbReference>
<sequence length="426" mass="48158">MASDSISYKLIGTEVSLYTGKARSYLRWKGVSYKSVLSSDAVYRELIKPYTHIQSIPVLLITHHGAGDQLEVIQDTKEIMDYFESKNPILPETPKRAFAASVLEILADEWLLLQAMYWRWGDGEYHVPAFNDQLSFLEFEFGRTSTSSTPFASTANIREVGNTRLQRFKASLPALGITPTTSPVLREQFYALLQAMEIHFESNSFLLGKTITMADFAWYGPFYAHLGRDPIPSSIIKTKAPSVWEWIERVGGAGRPHGIDVQRWMNGKVVDEYDETVQDEIENDDVPSTLEAIVKLLAKDYFVVLNDTVNTTVGFIKKQQSADGKKVKIPRAIGQAKYRLSRSDGTQAEGKRSVSTHGLWTLQRLVDRTYSSEAQQTATHAWLTQMNAGLSELWMDTIKRWQGSGCHMEREENQLVAVPQSQGYRL</sequence>
<gene>
    <name evidence="2" type="ORF">K402DRAFT_326812</name>
</gene>
<dbReference type="InterPro" id="IPR004045">
    <property type="entry name" value="Glutathione_S-Trfase_N"/>
</dbReference>
<proteinExistence type="predicted"/>
<accession>A0A6G1H8X6</accession>
<feature type="domain" description="GST N-terminal" evidence="1">
    <location>
        <begin position="10"/>
        <end position="88"/>
    </location>
</feature>
<dbReference type="InterPro" id="IPR036249">
    <property type="entry name" value="Thioredoxin-like_sf"/>
</dbReference>
<evidence type="ECO:0000313" key="2">
    <source>
        <dbReference type="EMBL" id="KAF1989517.1"/>
    </source>
</evidence>
<reference evidence="2" key="1">
    <citation type="journal article" date="2020" name="Stud. Mycol.">
        <title>101 Dothideomycetes genomes: a test case for predicting lifestyles and emergence of pathogens.</title>
        <authorList>
            <person name="Haridas S."/>
            <person name="Albert R."/>
            <person name="Binder M."/>
            <person name="Bloem J."/>
            <person name="Labutti K."/>
            <person name="Salamov A."/>
            <person name="Andreopoulos B."/>
            <person name="Baker S."/>
            <person name="Barry K."/>
            <person name="Bills G."/>
            <person name="Bluhm B."/>
            <person name="Cannon C."/>
            <person name="Castanera R."/>
            <person name="Culley D."/>
            <person name="Daum C."/>
            <person name="Ezra D."/>
            <person name="Gonzalez J."/>
            <person name="Henrissat B."/>
            <person name="Kuo A."/>
            <person name="Liang C."/>
            <person name="Lipzen A."/>
            <person name="Lutzoni F."/>
            <person name="Magnuson J."/>
            <person name="Mondo S."/>
            <person name="Nolan M."/>
            <person name="Ohm R."/>
            <person name="Pangilinan J."/>
            <person name="Park H.-J."/>
            <person name="Ramirez L."/>
            <person name="Alfaro M."/>
            <person name="Sun H."/>
            <person name="Tritt A."/>
            <person name="Yoshinaga Y."/>
            <person name="Zwiers L.-H."/>
            <person name="Turgeon B."/>
            <person name="Goodwin S."/>
            <person name="Spatafora J."/>
            <person name="Crous P."/>
            <person name="Grigoriev I."/>
        </authorList>
    </citation>
    <scope>NUCLEOTIDE SEQUENCE</scope>
    <source>
        <strain evidence="2">CBS 113979</strain>
    </source>
</reference>